<dbReference type="InterPro" id="IPR036691">
    <property type="entry name" value="Endo/exonu/phosph_ase_sf"/>
</dbReference>
<dbReference type="Gene3D" id="3.60.10.10">
    <property type="entry name" value="Endonuclease/exonuclease/phosphatase"/>
    <property type="match status" value="1"/>
</dbReference>
<keyword evidence="8" id="KW-0234">DNA repair</keyword>
<evidence type="ECO:0000256" key="2">
    <source>
        <dbReference type="ARBA" id="ARBA00007092"/>
    </source>
</evidence>
<feature type="binding site" evidence="9">
    <location>
        <position position="10"/>
    </location>
    <ligand>
        <name>Mg(2+)</name>
        <dbReference type="ChEBI" id="CHEBI:18420"/>
        <label>1</label>
    </ligand>
</feature>
<accession>A0AAD1RZS3</accession>
<dbReference type="EC" id="3.1.11.2" evidence="3"/>
<evidence type="ECO:0000256" key="8">
    <source>
        <dbReference type="ARBA" id="ARBA00023204"/>
    </source>
</evidence>
<feature type="site" description="Transition state stabilizer" evidence="10">
    <location>
        <position position="144"/>
    </location>
</feature>
<dbReference type="InterPro" id="IPR005135">
    <property type="entry name" value="Endo/exonuclease/phosphatase"/>
</dbReference>
<dbReference type="GO" id="GO:0003906">
    <property type="term" value="F:DNA-(apurinic or apyrimidinic site) endonuclease activity"/>
    <property type="evidence" value="ECO:0007669"/>
    <property type="project" value="TreeGrafter"/>
</dbReference>
<dbReference type="AlphaFoldDB" id="A0AAD1RZS3"/>
<keyword evidence="7 9" id="KW-0460">Magnesium</keyword>
<dbReference type="GO" id="GO:0006284">
    <property type="term" value="P:base-excision repair"/>
    <property type="evidence" value="ECO:0007669"/>
    <property type="project" value="TreeGrafter"/>
</dbReference>
<feature type="binding site" evidence="9">
    <location>
        <position position="142"/>
    </location>
    <ligand>
        <name>Mg(2+)</name>
        <dbReference type="ChEBI" id="CHEBI:18420"/>
        <label>1</label>
    </ligand>
</feature>
<keyword evidence="9" id="KW-0464">Manganese</keyword>
<dbReference type="GO" id="GO:0008081">
    <property type="term" value="F:phosphoric diester hydrolase activity"/>
    <property type="evidence" value="ECO:0007669"/>
    <property type="project" value="TreeGrafter"/>
</dbReference>
<keyword evidence="13" id="KW-1185">Reference proteome</keyword>
<dbReference type="EMBL" id="OW240915">
    <property type="protein sequence ID" value="CAH2284859.1"/>
    <property type="molecule type" value="Genomic_DNA"/>
</dbReference>
<feature type="domain" description="Endonuclease/exonuclease/phosphatase" evidence="11">
    <location>
        <begin position="7"/>
        <end position="154"/>
    </location>
</feature>
<evidence type="ECO:0000256" key="6">
    <source>
        <dbReference type="ARBA" id="ARBA00022801"/>
    </source>
</evidence>
<dbReference type="PANTHER" id="PTHR22748:SF4">
    <property type="entry name" value="DNA-(APURINIC OR APYRIMIDINIC SITE) ENDONUCLEASE 2"/>
    <property type="match status" value="1"/>
</dbReference>
<evidence type="ECO:0000313" key="12">
    <source>
        <dbReference type="EMBL" id="CAH2284859.1"/>
    </source>
</evidence>
<dbReference type="GO" id="GO:0008311">
    <property type="term" value="F:double-stranded DNA 3'-5' DNA exonuclease activity"/>
    <property type="evidence" value="ECO:0007669"/>
    <property type="project" value="UniProtKB-EC"/>
</dbReference>
<organism evidence="12 13">
    <name type="scientific">Pelobates cultripes</name>
    <name type="common">Western spadefoot toad</name>
    <dbReference type="NCBI Taxonomy" id="61616"/>
    <lineage>
        <taxon>Eukaryota</taxon>
        <taxon>Metazoa</taxon>
        <taxon>Chordata</taxon>
        <taxon>Craniata</taxon>
        <taxon>Vertebrata</taxon>
        <taxon>Euteleostomi</taxon>
        <taxon>Amphibia</taxon>
        <taxon>Batrachia</taxon>
        <taxon>Anura</taxon>
        <taxon>Pelobatoidea</taxon>
        <taxon>Pelobatidae</taxon>
        <taxon>Pelobates</taxon>
    </lineage>
</organism>
<keyword evidence="4 9" id="KW-0479">Metal-binding</keyword>
<dbReference type="PANTHER" id="PTHR22748">
    <property type="entry name" value="AP ENDONUCLEASE"/>
    <property type="match status" value="1"/>
</dbReference>
<dbReference type="GO" id="GO:0005634">
    <property type="term" value="C:nucleus"/>
    <property type="evidence" value="ECO:0007669"/>
    <property type="project" value="TreeGrafter"/>
</dbReference>
<dbReference type="SUPFAM" id="SSF56219">
    <property type="entry name" value="DNase I-like"/>
    <property type="match status" value="1"/>
</dbReference>
<dbReference type="Pfam" id="PF03372">
    <property type="entry name" value="Exo_endo_phos"/>
    <property type="match status" value="1"/>
</dbReference>
<evidence type="ECO:0000256" key="10">
    <source>
        <dbReference type="PIRSR" id="PIRSR604808-3"/>
    </source>
</evidence>
<evidence type="ECO:0000256" key="1">
    <source>
        <dbReference type="ARBA" id="ARBA00000493"/>
    </source>
</evidence>
<evidence type="ECO:0000256" key="4">
    <source>
        <dbReference type="ARBA" id="ARBA00022723"/>
    </source>
</evidence>
<evidence type="ECO:0000256" key="9">
    <source>
        <dbReference type="PIRSR" id="PIRSR604808-2"/>
    </source>
</evidence>
<feature type="binding site" evidence="9">
    <location>
        <position position="144"/>
    </location>
    <ligand>
        <name>Mg(2+)</name>
        <dbReference type="ChEBI" id="CHEBI:18420"/>
        <label>1</label>
    </ligand>
</feature>
<feature type="binding site" evidence="9">
    <location>
        <position position="39"/>
    </location>
    <ligand>
        <name>Mg(2+)</name>
        <dbReference type="ChEBI" id="CHEBI:18420"/>
        <label>1</label>
    </ligand>
</feature>
<comment type="cofactor">
    <cofactor evidence="9">
        <name>Mg(2+)</name>
        <dbReference type="ChEBI" id="CHEBI:18420"/>
    </cofactor>
    <cofactor evidence="9">
        <name>Mn(2+)</name>
        <dbReference type="ChEBI" id="CHEBI:29035"/>
    </cofactor>
    <text evidence="9">Probably binds two magnesium or manganese ions per subunit.</text>
</comment>
<evidence type="ECO:0000256" key="7">
    <source>
        <dbReference type="ARBA" id="ARBA00022842"/>
    </source>
</evidence>
<gene>
    <name evidence="12" type="ORF">PECUL_23A027485</name>
</gene>
<dbReference type="Proteomes" id="UP001295444">
    <property type="component" value="Chromosome 04"/>
</dbReference>
<sequence length="195" mass="22159">MAQINLMSLNVRGLNTPEKHSMLAQEIDRQRADITFIQETHFRGEAQPRIRAKHLQQSYHSNYRKSKSRGVAILVNTRAALTDTTVKADPGGRFLFVKGKCLGTQVTLANIYAPNTDQGSFARSCLNKLEAFAEGMVIIGGDWNMVLDHSIDSTTHTMDKRRHQRTLLANALFAHQLMDCWRITHPQDRDYTYTT</sequence>
<proteinExistence type="inferred from homology"/>
<name>A0AAD1RZS3_PELCU</name>
<dbReference type="InterPro" id="IPR004808">
    <property type="entry name" value="AP_endonuc_1"/>
</dbReference>
<keyword evidence="6" id="KW-0378">Hydrolase</keyword>
<dbReference type="GO" id="GO:0046872">
    <property type="term" value="F:metal ion binding"/>
    <property type="evidence" value="ECO:0007669"/>
    <property type="project" value="UniProtKB-KW"/>
</dbReference>
<evidence type="ECO:0000256" key="5">
    <source>
        <dbReference type="ARBA" id="ARBA00022763"/>
    </source>
</evidence>
<keyword evidence="5" id="KW-0227">DNA damage</keyword>
<comment type="catalytic activity">
    <reaction evidence="1">
        <text>Exonucleolytic cleavage in the 3'- to 5'-direction to yield nucleoside 5'-phosphates.</text>
        <dbReference type="EC" id="3.1.11.2"/>
    </reaction>
</comment>
<evidence type="ECO:0000313" key="13">
    <source>
        <dbReference type="Proteomes" id="UP001295444"/>
    </source>
</evidence>
<dbReference type="CDD" id="cd09076">
    <property type="entry name" value="L1-EN"/>
    <property type="match status" value="1"/>
</dbReference>
<reference evidence="12" key="1">
    <citation type="submission" date="2022-03" db="EMBL/GenBank/DDBJ databases">
        <authorList>
            <person name="Alioto T."/>
            <person name="Alioto T."/>
            <person name="Gomez Garrido J."/>
        </authorList>
    </citation>
    <scope>NUCLEOTIDE SEQUENCE</scope>
</reference>
<evidence type="ECO:0000259" key="11">
    <source>
        <dbReference type="Pfam" id="PF03372"/>
    </source>
</evidence>
<evidence type="ECO:0000256" key="3">
    <source>
        <dbReference type="ARBA" id="ARBA00012115"/>
    </source>
</evidence>
<comment type="similarity">
    <text evidence="2">Belongs to the DNA repair enzymes AP/ExoA family.</text>
</comment>
<protein>
    <recommendedName>
        <fullName evidence="3">exodeoxyribonuclease III</fullName>
        <ecNumber evidence="3">3.1.11.2</ecNumber>
    </recommendedName>
</protein>